<evidence type="ECO:0000259" key="11">
    <source>
        <dbReference type="PROSITE" id="PS51846"/>
    </source>
</evidence>
<evidence type="ECO:0000313" key="12">
    <source>
        <dbReference type="EMBL" id="QGT51529.1"/>
    </source>
</evidence>
<evidence type="ECO:0000259" key="10">
    <source>
        <dbReference type="PROSITE" id="PS51371"/>
    </source>
</evidence>
<dbReference type="PROSITE" id="PS51371">
    <property type="entry name" value="CBS"/>
    <property type="match status" value="1"/>
</dbReference>
<evidence type="ECO:0000256" key="8">
    <source>
        <dbReference type="PROSITE-ProRule" id="PRU01193"/>
    </source>
</evidence>
<name>A0A650ENZ1_9SPIO</name>
<sequence length="429" mass="47357">MNFPKIVSTFALLVFLVWIAAFFAGSETAYLSMTNIRLRKMLRERKAGAKKVRALFSDIDGLLTVILVGINFINTLASSIATALAIELVGGGGVGIATAAVSFFITVFGQIVPKTIAGFEDNVEKVAARNAALLAFLKKIFFPVVWTFSQVSKGAVFLMRKIWRSENSAITEEELKILIESSAADGTLEKSEKNMLDKILEISDFTLRNIMKHRSLVTYINIADSYDTVVAAFKNSGFSHLPVCAPALGGETDSKENVVGVLYYKDVLFSKKKSPDFSPAQFMKAPLFVPETFSVIELIHVFKKENRSFAVALDEQGSTAGIVTLDDVMRGLFGRMSDAGNHNEIPAEARVKIVSPKEFLVPGDMHLNDINSILNMNLQSESFSTLGGWLLEKFDSLPSSGEALRFDEKLFIVEDQSQRRITLVRIRKL</sequence>
<dbReference type="InterPro" id="IPR005170">
    <property type="entry name" value="Transptr-assoc_dom"/>
</dbReference>
<feature type="domain" description="CBS" evidence="10">
    <location>
        <begin position="282"/>
        <end position="339"/>
    </location>
</feature>
<evidence type="ECO:0000256" key="3">
    <source>
        <dbReference type="ARBA" id="ARBA00022737"/>
    </source>
</evidence>
<evidence type="ECO:0000256" key="5">
    <source>
        <dbReference type="ARBA" id="ARBA00023122"/>
    </source>
</evidence>
<dbReference type="InterPro" id="IPR044751">
    <property type="entry name" value="Ion_transp-like_CBS"/>
</dbReference>
<feature type="transmembrane region" description="Helical" evidence="9">
    <location>
        <begin position="52"/>
        <end position="73"/>
    </location>
</feature>
<dbReference type="Pfam" id="PF01595">
    <property type="entry name" value="CNNM"/>
    <property type="match status" value="1"/>
</dbReference>
<dbReference type="PANTHER" id="PTHR22777">
    <property type="entry name" value="HEMOLYSIN-RELATED"/>
    <property type="match status" value="1"/>
</dbReference>
<evidence type="ECO:0000256" key="6">
    <source>
        <dbReference type="ARBA" id="ARBA00023136"/>
    </source>
</evidence>
<dbReference type="GO" id="GO:0005886">
    <property type="term" value="C:plasma membrane"/>
    <property type="evidence" value="ECO:0007669"/>
    <property type="project" value="TreeGrafter"/>
</dbReference>
<organism evidence="12">
    <name type="scientific">uncultured Spirochaetaceae bacterium</name>
    <dbReference type="NCBI Taxonomy" id="201186"/>
    <lineage>
        <taxon>Bacteria</taxon>
        <taxon>Pseudomonadati</taxon>
        <taxon>Spirochaetota</taxon>
        <taxon>Spirochaetia</taxon>
        <taxon>Spirochaetales</taxon>
        <taxon>Spirochaetaceae</taxon>
        <taxon>environmental samples</taxon>
    </lineage>
</organism>
<dbReference type="AlphaFoldDB" id="A0A650ENZ1"/>
<evidence type="ECO:0000256" key="1">
    <source>
        <dbReference type="ARBA" id="ARBA00004141"/>
    </source>
</evidence>
<feature type="domain" description="CNNM transmembrane" evidence="11">
    <location>
        <begin position="2"/>
        <end position="192"/>
    </location>
</feature>
<dbReference type="SUPFAM" id="SSF56176">
    <property type="entry name" value="FAD-binding/transporter-associated domain-like"/>
    <property type="match status" value="1"/>
</dbReference>
<dbReference type="Gene3D" id="3.10.580.10">
    <property type="entry name" value="CBS-domain"/>
    <property type="match status" value="1"/>
</dbReference>
<dbReference type="InterPro" id="IPR016169">
    <property type="entry name" value="FAD-bd_PCMH_sub2"/>
</dbReference>
<evidence type="ECO:0000256" key="7">
    <source>
        <dbReference type="PROSITE-ProRule" id="PRU00703"/>
    </source>
</evidence>
<dbReference type="EMBL" id="MN577574">
    <property type="protein sequence ID" value="QGT51529.1"/>
    <property type="molecule type" value="Genomic_DNA"/>
</dbReference>
<protein>
    <submittedName>
        <fullName evidence="12">Membrane protein</fullName>
    </submittedName>
</protein>
<evidence type="ECO:0000256" key="2">
    <source>
        <dbReference type="ARBA" id="ARBA00022692"/>
    </source>
</evidence>
<dbReference type="InterPro" id="IPR000644">
    <property type="entry name" value="CBS_dom"/>
</dbReference>
<dbReference type="CDD" id="cd04590">
    <property type="entry name" value="CBS_pair_CorC_HlyC_assoc"/>
    <property type="match status" value="1"/>
</dbReference>
<evidence type="ECO:0000256" key="9">
    <source>
        <dbReference type="SAM" id="Phobius"/>
    </source>
</evidence>
<feature type="transmembrane region" description="Helical" evidence="9">
    <location>
        <begin position="79"/>
        <end position="105"/>
    </location>
</feature>
<keyword evidence="5 7" id="KW-0129">CBS domain</keyword>
<evidence type="ECO:0000256" key="4">
    <source>
        <dbReference type="ARBA" id="ARBA00022989"/>
    </source>
</evidence>
<keyword evidence="2 8" id="KW-0812">Transmembrane</keyword>
<dbReference type="InterPro" id="IPR002550">
    <property type="entry name" value="CNNM"/>
</dbReference>
<reference evidence="12" key="1">
    <citation type="journal article" date="2020" name="J. ISSAAS">
        <title>Lactobacilli and other gastrointestinal microbiota of Peromyscus leucopus, reservoir host for agents of Lyme disease and other zoonoses in North America.</title>
        <authorList>
            <person name="Milovic A."/>
            <person name="Bassam K."/>
            <person name="Shao H."/>
            <person name="Chatzistamou I."/>
            <person name="Tufts D.M."/>
            <person name="Diuk-Wasser M."/>
            <person name="Barbour A.G."/>
        </authorList>
    </citation>
    <scope>NUCLEOTIDE SEQUENCE</scope>
    <source>
        <strain evidence="12">LL50</strain>
    </source>
</reference>
<dbReference type="InterPro" id="IPR046342">
    <property type="entry name" value="CBS_dom_sf"/>
</dbReference>
<dbReference type="PANTHER" id="PTHR22777:SF17">
    <property type="entry name" value="UPF0053 PROTEIN SLL0260"/>
    <property type="match status" value="1"/>
</dbReference>
<dbReference type="PROSITE" id="PS51846">
    <property type="entry name" value="CNNM"/>
    <property type="match status" value="1"/>
</dbReference>
<accession>A0A650ENZ1</accession>
<keyword evidence="3" id="KW-0677">Repeat</keyword>
<comment type="subcellular location">
    <subcellularLocation>
        <location evidence="1">Membrane</location>
        <topology evidence="1">Multi-pass membrane protein</topology>
    </subcellularLocation>
</comment>
<gene>
    <name evidence="12" type="ORF">Unknown280_2210</name>
</gene>
<dbReference type="Pfam" id="PF03471">
    <property type="entry name" value="CorC_HlyC"/>
    <property type="match status" value="1"/>
</dbReference>
<dbReference type="SUPFAM" id="SSF54631">
    <property type="entry name" value="CBS-domain pair"/>
    <property type="match status" value="1"/>
</dbReference>
<proteinExistence type="predicted"/>
<dbReference type="GO" id="GO:0050660">
    <property type="term" value="F:flavin adenine dinucleotide binding"/>
    <property type="evidence" value="ECO:0007669"/>
    <property type="project" value="InterPro"/>
</dbReference>
<dbReference type="Gene3D" id="3.30.465.10">
    <property type="match status" value="1"/>
</dbReference>
<keyword evidence="6 8" id="KW-0472">Membrane</keyword>
<keyword evidence="4 8" id="KW-1133">Transmembrane helix</keyword>
<dbReference type="SMART" id="SM01091">
    <property type="entry name" value="CorC_HlyC"/>
    <property type="match status" value="1"/>
</dbReference>
<dbReference type="Pfam" id="PF00571">
    <property type="entry name" value="CBS"/>
    <property type="match status" value="1"/>
</dbReference>
<dbReference type="InterPro" id="IPR036318">
    <property type="entry name" value="FAD-bd_PCMH-like_sf"/>
</dbReference>
<feature type="transmembrane region" description="Helical" evidence="9">
    <location>
        <begin position="6"/>
        <end position="31"/>
    </location>
</feature>